<evidence type="ECO:0000313" key="1">
    <source>
        <dbReference type="EMBL" id="GHO89184.1"/>
    </source>
</evidence>
<dbReference type="Proteomes" id="UP000635565">
    <property type="component" value="Unassembled WGS sequence"/>
</dbReference>
<dbReference type="EMBL" id="BNJJ01000032">
    <property type="protein sequence ID" value="GHO89184.1"/>
    <property type="molecule type" value="Genomic_DNA"/>
</dbReference>
<keyword evidence="2" id="KW-1185">Reference proteome</keyword>
<proteinExistence type="predicted"/>
<protein>
    <submittedName>
        <fullName evidence="1">Uncharacterized protein</fullName>
    </submittedName>
</protein>
<name>A0ABQ3VU75_9CHLR</name>
<evidence type="ECO:0000313" key="2">
    <source>
        <dbReference type="Proteomes" id="UP000635565"/>
    </source>
</evidence>
<gene>
    <name evidence="1" type="ORF">KSZ_71900</name>
</gene>
<accession>A0ABQ3VU75</accession>
<sequence>MLSVKEDVAEVFKDEIAINPESAKITKKLVLLYSHVKEQVCILVGCYILCYPLPDFIA</sequence>
<reference evidence="1 2" key="1">
    <citation type="journal article" date="2021" name="Int. J. Syst. Evol. Microbiol.">
        <title>Reticulibacter mediterranei gen. nov., sp. nov., within the new family Reticulibacteraceae fam. nov., and Ktedonospora formicarum gen. nov., sp. nov., Ktedonobacter robiniae sp. nov., Dictyobacter formicarum sp. nov. and Dictyobacter arantiisoli sp. nov., belonging to the class Ktedonobacteria.</title>
        <authorList>
            <person name="Yabe S."/>
            <person name="Zheng Y."/>
            <person name="Wang C.M."/>
            <person name="Sakai Y."/>
            <person name="Abe K."/>
            <person name="Yokota A."/>
            <person name="Donadio S."/>
            <person name="Cavaletti L."/>
            <person name="Monciardini P."/>
        </authorList>
    </citation>
    <scope>NUCLEOTIDE SEQUENCE [LARGE SCALE GENOMIC DNA]</scope>
    <source>
        <strain evidence="1 2">SOSP1-9</strain>
    </source>
</reference>
<comment type="caution">
    <text evidence="1">The sequence shown here is derived from an EMBL/GenBank/DDBJ whole genome shotgun (WGS) entry which is preliminary data.</text>
</comment>
<organism evidence="1 2">
    <name type="scientific">Dictyobacter formicarum</name>
    <dbReference type="NCBI Taxonomy" id="2778368"/>
    <lineage>
        <taxon>Bacteria</taxon>
        <taxon>Bacillati</taxon>
        <taxon>Chloroflexota</taxon>
        <taxon>Ktedonobacteria</taxon>
        <taxon>Ktedonobacterales</taxon>
        <taxon>Dictyobacteraceae</taxon>
        <taxon>Dictyobacter</taxon>
    </lineage>
</organism>